<feature type="transmembrane region" description="Helical" evidence="1">
    <location>
        <begin position="60"/>
        <end position="82"/>
    </location>
</feature>
<accession>A0A224Y958</accession>
<evidence type="ECO:0000313" key="2">
    <source>
        <dbReference type="EMBL" id="MAA13355.1"/>
    </source>
</evidence>
<name>A0A224Y958_9ACAR</name>
<evidence type="ECO:0000256" key="1">
    <source>
        <dbReference type="SAM" id="Phobius"/>
    </source>
</evidence>
<reference evidence="2" key="1">
    <citation type="journal article" date="2017" name="Parasit. Vectors">
        <title>Sialotranscriptomics of Rhipicephalus zambeziensis reveals intricate expression profiles of secretory proteins and suggests tight temporal transcriptional regulation during blood-feeding.</title>
        <authorList>
            <person name="de Castro M.H."/>
            <person name="de Klerk D."/>
            <person name="Pienaar R."/>
            <person name="Rees D.J.G."/>
            <person name="Mans B.J."/>
        </authorList>
    </citation>
    <scope>NUCLEOTIDE SEQUENCE</scope>
    <source>
        <tissue evidence="2">Salivary glands</tissue>
    </source>
</reference>
<dbReference type="EMBL" id="GFPF01002209">
    <property type="protein sequence ID" value="MAA13355.1"/>
    <property type="molecule type" value="Transcribed_RNA"/>
</dbReference>
<keyword evidence="1" id="KW-1133">Transmembrane helix</keyword>
<keyword evidence="1" id="KW-0812">Transmembrane</keyword>
<proteinExistence type="predicted"/>
<protein>
    <submittedName>
        <fullName evidence="2">Uncharacterized protein</fullName>
    </submittedName>
</protein>
<sequence>MFTVIHCEQGCRVGAEMSYRNHSHRLSGDSATCCAVAVRVNILDLARNPSLFSPKCTTLCLMWCSFCFVFYVTFCLVFQLYFFGSPREVWI</sequence>
<keyword evidence="1" id="KW-0472">Membrane</keyword>
<dbReference type="AlphaFoldDB" id="A0A224Y958"/>
<organism evidence="2">
    <name type="scientific">Rhipicephalus zambeziensis</name>
    <dbReference type="NCBI Taxonomy" id="60191"/>
    <lineage>
        <taxon>Eukaryota</taxon>
        <taxon>Metazoa</taxon>
        <taxon>Ecdysozoa</taxon>
        <taxon>Arthropoda</taxon>
        <taxon>Chelicerata</taxon>
        <taxon>Arachnida</taxon>
        <taxon>Acari</taxon>
        <taxon>Parasitiformes</taxon>
        <taxon>Ixodida</taxon>
        <taxon>Ixodoidea</taxon>
        <taxon>Ixodidae</taxon>
        <taxon>Rhipicephalinae</taxon>
        <taxon>Rhipicephalus</taxon>
        <taxon>Rhipicephalus</taxon>
    </lineage>
</organism>